<dbReference type="Proteomes" id="UP000314294">
    <property type="component" value="Unassembled WGS sequence"/>
</dbReference>
<feature type="region of interest" description="Disordered" evidence="1">
    <location>
        <begin position="1"/>
        <end position="125"/>
    </location>
</feature>
<dbReference type="EMBL" id="SRLO01002096">
    <property type="protein sequence ID" value="TNN33899.1"/>
    <property type="molecule type" value="Genomic_DNA"/>
</dbReference>
<name>A0A4Z2EYG0_9TELE</name>
<evidence type="ECO:0000313" key="2">
    <source>
        <dbReference type="EMBL" id="TNN33899.1"/>
    </source>
</evidence>
<keyword evidence="3" id="KW-1185">Reference proteome</keyword>
<dbReference type="OrthoDB" id="8961514at2759"/>
<feature type="compositionally biased region" description="Acidic residues" evidence="1">
    <location>
        <begin position="110"/>
        <end position="125"/>
    </location>
</feature>
<gene>
    <name evidence="2" type="ORF">EYF80_055939</name>
</gene>
<feature type="compositionally biased region" description="Basic and acidic residues" evidence="1">
    <location>
        <begin position="94"/>
        <end position="109"/>
    </location>
</feature>
<evidence type="ECO:0000256" key="1">
    <source>
        <dbReference type="SAM" id="MobiDB-lite"/>
    </source>
</evidence>
<dbReference type="AlphaFoldDB" id="A0A4Z2EYG0"/>
<comment type="caution">
    <text evidence="2">The sequence shown here is derived from an EMBL/GenBank/DDBJ whole genome shotgun (WGS) entry which is preliminary data.</text>
</comment>
<reference evidence="2 3" key="1">
    <citation type="submission" date="2019-03" db="EMBL/GenBank/DDBJ databases">
        <title>First draft genome of Liparis tanakae, snailfish: a comprehensive survey of snailfish specific genes.</title>
        <authorList>
            <person name="Kim W."/>
            <person name="Song I."/>
            <person name="Jeong J.-H."/>
            <person name="Kim D."/>
            <person name="Kim S."/>
            <person name="Ryu S."/>
            <person name="Song J.Y."/>
            <person name="Lee S.K."/>
        </authorList>
    </citation>
    <scope>NUCLEOTIDE SEQUENCE [LARGE SCALE GENOMIC DNA]</scope>
    <source>
        <tissue evidence="2">Muscle</tissue>
    </source>
</reference>
<protein>
    <submittedName>
        <fullName evidence="2">Uncharacterized protein</fullName>
    </submittedName>
</protein>
<accession>A0A4Z2EYG0</accession>
<feature type="compositionally biased region" description="Acidic residues" evidence="1">
    <location>
        <begin position="23"/>
        <end position="34"/>
    </location>
</feature>
<proteinExistence type="predicted"/>
<feature type="compositionally biased region" description="Basic and acidic residues" evidence="1">
    <location>
        <begin position="1"/>
        <end position="22"/>
    </location>
</feature>
<organism evidence="2 3">
    <name type="scientific">Liparis tanakae</name>
    <name type="common">Tanaka's snailfish</name>
    <dbReference type="NCBI Taxonomy" id="230148"/>
    <lineage>
        <taxon>Eukaryota</taxon>
        <taxon>Metazoa</taxon>
        <taxon>Chordata</taxon>
        <taxon>Craniata</taxon>
        <taxon>Vertebrata</taxon>
        <taxon>Euteleostomi</taxon>
        <taxon>Actinopterygii</taxon>
        <taxon>Neopterygii</taxon>
        <taxon>Teleostei</taxon>
        <taxon>Neoteleostei</taxon>
        <taxon>Acanthomorphata</taxon>
        <taxon>Eupercaria</taxon>
        <taxon>Perciformes</taxon>
        <taxon>Cottioidei</taxon>
        <taxon>Cottales</taxon>
        <taxon>Liparidae</taxon>
        <taxon>Liparis</taxon>
    </lineage>
</organism>
<sequence length="182" mass="21446">MKELRLGHQHGTEYLEPSHIKEEEENPNEEEQEELWTNQEGEQFQGLEEAGMKFSFTPVKIKDDEEEVQSSQLHQRQTEKMETEADGVDYGGPEPDRKLDPESDPRPETDETDVSDDWEETREPQSDDLEVYLDLGLWRTRTSQEVLVLHNHLHQLLFPYVQFVFDEPERTELPLQLHSSQE</sequence>
<evidence type="ECO:0000313" key="3">
    <source>
        <dbReference type="Proteomes" id="UP000314294"/>
    </source>
</evidence>